<keyword evidence="12" id="KW-0067">ATP-binding</keyword>
<feature type="transmembrane region" description="Helical" evidence="21">
    <location>
        <begin position="72"/>
        <end position="91"/>
    </location>
</feature>
<dbReference type="CDD" id="cd00075">
    <property type="entry name" value="HATPase"/>
    <property type="match status" value="1"/>
</dbReference>
<evidence type="ECO:0000256" key="5">
    <source>
        <dbReference type="ARBA" id="ARBA00012438"/>
    </source>
</evidence>
<evidence type="ECO:0000256" key="17">
    <source>
        <dbReference type="ARBA" id="ARBA00023026"/>
    </source>
</evidence>
<evidence type="ECO:0000256" key="4">
    <source>
        <dbReference type="ARBA" id="ARBA00004651"/>
    </source>
</evidence>
<organism evidence="24 25">
    <name type="scientific">Kouleothrix aurantiaca</name>
    <dbReference type="NCBI Taxonomy" id="186479"/>
    <lineage>
        <taxon>Bacteria</taxon>
        <taxon>Bacillati</taxon>
        <taxon>Chloroflexota</taxon>
        <taxon>Chloroflexia</taxon>
        <taxon>Chloroflexales</taxon>
        <taxon>Roseiflexineae</taxon>
        <taxon>Roseiflexaceae</taxon>
        <taxon>Kouleothrix</taxon>
    </lineage>
</organism>
<sequence>MSVRLKLALSYAGLLMLTGAVLLAVVWVFLLRYVPHDAIVVSALDVPSNFIEPADLFIPGRYDLWRAFAPKAGAAMGFLLVFGLVGGWFLAGRMLAPLARITDATRLAATGSLSHRIQLEGRSDEFRELADAFDAMLARLETHVAEQQRFAANASHELRTPLTTLSLAIQLYDRQASMTPALADITRTGIAQLQALVDRVLAFDLGLAPPAAEQSPPIMPVRLLPLLEEIIESYQPIASAKGVYFDMHVPPELTGVAHIPSLGRALHEVVDNAVRYSEGGRVTLAAQLHDGHALLSISDEGPGIPYEERDRLFEAFYRGSGARALSATPGTGLGLSIARRDIEALGGRIWLEESSPHGSTICVAIPAASLDDVPVYEGLRERLVNA</sequence>
<evidence type="ECO:0000256" key="11">
    <source>
        <dbReference type="ARBA" id="ARBA00022801"/>
    </source>
</evidence>
<keyword evidence="6" id="KW-1003">Cell membrane</keyword>
<evidence type="ECO:0000313" key="25">
    <source>
        <dbReference type="Proteomes" id="UP000050509"/>
    </source>
</evidence>
<dbReference type="InterPro" id="IPR050980">
    <property type="entry name" value="2C_sensor_his_kinase"/>
</dbReference>
<dbReference type="GO" id="GO:0004721">
    <property type="term" value="F:phosphoprotein phosphatase activity"/>
    <property type="evidence" value="ECO:0007669"/>
    <property type="project" value="UniProtKB-KW"/>
</dbReference>
<dbReference type="InterPro" id="IPR003594">
    <property type="entry name" value="HATPase_dom"/>
</dbReference>
<keyword evidence="14" id="KW-0904">Protein phosphatase</keyword>
<gene>
    <name evidence="24" type="ORF">SE17_11470</name>
</gene>
<dbReference type="CDD" id="cd06225">
    <property type="entry name" value="HAMP"/>
    <property type="match status" value="1"/>
</dbReference>
<dbReference type="PROSITE" id="PS50885">
    <property type="entry name" value="HAMP"/>
    <property type="match status" value="1"/>
</dbReference>
<feature type="transmembrane region" description="Helical" evidence="21">
    <location>
        <begin position="7"/>
        <end position="30"/>
    </location>
</feature>
<protein>
    <recommendedName>
        <fullName evidence="19">Signal transduction histidine-protein kinase/phosphatase MprB</fullName>
        <ecNumber evidence="5">2.7.13.3</ecNumber>
    </recommendedName>
    <alternativeName>
        <fullName evidence="20">Mycobacterial persistence regulator B</fullName>
    </alternativeName>
</protein>
<dbReference type="InterPro" id="IPR003660">
    <property type="entry name" value="HAMP_dom"/>
</dbReference>
<dbReference type="AlphaFoldDB" id="A0A0P9D5J4"/>
<evidence type="ECO:0000256" key="3">
    <source>
        <dbReference type="ARBA" id="ARBA00001946"/>
    </source>
</evidence>
<dbReference type="Pfam" id="PF00512">
    <property type="entry name" value="HisKA"/>
    <property type="match status" value="1"/>
</dbReference>
<dbReference type="SUPFAM" id="SSF47384">
    <property type="entry name" value="Homodimeric domain of signal transducing histidine kinase"/>
    <property type="match status" value="1"/>
</dbReference>
<keyword evidence="13" id="KW-0460">Magnesium</keyword>
<evidence type="ECO:0000256" key="15">
    <source>
        <dbReference type="ARBA" id="ARBA00023012"/>
    </source>
</evidence>
<dbReference type="Pfam" id="PF00672">
    <property type="entry name" value="HAMP"/>
    <property type="match status" value="1"/>
</dbReference>
<evidence type="ECO:0000259" key="23">
    <source>
        <dbReference type="PROSITE" id="PS50885"/>
    </source>
</evidence>
<keyword evidence="21" id="KW-1133">Transmembrane helix</keyword>
<dbReference type="InterPro" id="IPR005467">
    <property type="entry name" value="His_kinase_dom"/>
</dbReference>
<comment type="subcellular location">
    <subcellularLocation>
        <location evidence="4">Cell membrane</location>
        <topology evidence="4">Multi-pass membrane protein</topology>
    </subcellularLocation>
</comment>
<keyword evidence="25" id="KW-1185">Reference proteome</keyword>
<evidence type="ECO:0000313" key="24">
    <source>
        <dbReference type="EMBL" id="KPV53118.1"/>
    </source>
</evidence>
<dbReference type="Pfam" id="PF02518">
    <property type="entry name" value="HATPase_c"/>
    <property type="match status" value="1"/>
</dbReference>
<dbReference type="GO" id="GO:0005886">
    <property type="term" value="C:plasma membrane"/>
    <property type="evidence" value="ECO:0007669"/>
    <property type="project" value="UniProtKB-SubCell"/>
</dbReference>
<keyword evidence="10" id="KW-0418">Kinase</keyword>
<keyword evidence="7" id="KW-0597">Phosphoprotein</keyword>
<evidence type="ECO:0000256" key="20">
    <source>
        <dbReference type="ARBA" id="ARBA00041776"/>
    </source>
</evidence>
<evidence type="ECO:0000256" key="10">
    <source>
        <dbReference type="ARBA" id="ARBA00022777"/>
    </source>
</evidence>
<evidence type="ECO:0000256" key="7">
    <source>
        <dbReference type="ARBA" id="ARBA00022553"/>
    </source>
</evidence>
<dbReference type="InterPro" id="IPR036890">
    <property type="entry name" value="HATPase_C_sf"/>
</dbReference>
<dbReference type="Gene3D" id="6.10.340.10">
    <property type="match status" value="1"/>
</dbReference>
<keyword evidence="21" id="KW-0472">Membrane</keyword>
<dbReference type="EMBL" id="LJCR01000335">
    <property type="protein sequence ID" value="KPV53118.1"/>
    <property type="molecule type" value="Genomic_DNA"/>
</dbReference>
<dbReference type="GO" id="GO:0000155">
    <property type="term" value="F:phosphorelay sensor kinase activity"/>
    <property type="evidence" value="ECO:0007669"/>
    <property type="project" value="InterPro"/>
</dbReference>
<comment type="cofactor">
    <cofactor evidence="2">
        <name>Mn(2+)</name>
        <dbReference type="ChEBI" id="CHEBI:29035"/>
    </cofactor>
</comment>
<dbReference type="SUPFAM" id="SSF158472">
    <property type="entry name" value="HAMP domain-like"/>
    <property type="match status" value="1"/>
</dbReference>
<comment type="catalytic activity">
    <reaction evidence="1">
        <text>ATP + protein L-histidine = ADP + protein N-phospho-L-histidine.</text>
        <dbReference type="EC" id="2.7.13.3"/>
    </reaction>
</comment>
<dbReference type="Gene3D" id="1.10.287.130">
    <property type="match status" value="1"/>
</dbReference>
<feature type="domain" description="Histidine kinase" evidence="22">
    <location>
        <begin position="153"/>
        <end position="369"/>
    </location>
</feature>
<evidence type="ECO:0000256" key="2">
    <source>
        <dbReference type="ARBA" id="ARBA00001936"/>
    </source>
</evidence>
<dbReference type="PRINTS" id="PR00344">
    <property type="entry name" value="BCTRLSENSOR"/>
</dbReference>
<evidence type="ECO:0000256" key="16">
    <source>
        <dbReference type="ARBA" id="ARBA00023016"/>
    </source>
</evidence>
<dbReference type="InterPro" id="IPR036097">
    <property type="entry name" value="HisK_dim/P_sf"/>
</dbReference>
<dbReference type="InterPro" id="IPR004358">
    <property type="entry name" value="Sig_transdc_His_kin-like_C"/>
</dbReference>
<name>A0A0P9D5J4_9CHLR</name>
<dbReference type="Gene3D" id="3.30.565.10">
    <property type="entry name" value="Histidine kinase-like ATPase, C-terminal domain"/>
    <property type="match status" value="1"/>
</dbReference>
<keyword evidence="16" id="KW-0346">Stress response</keyword>
<evidence type="ECO:0000256" key="21">
    <source>
        <dbReference type="SAM" id="Phobius"/>
    </source>
</evidence>
<evidence type="ECO:0000256" key="19">
    <source>
        <dbReference type="ARBA" id="ARBA00040454"/>
    </source>
</evidence>
<proteinExistence type="predicted"/>
<keyword evidence="8" id="KW-0808">Transferase</keyword>
<evidence type="ECO:0000256" key="18">
    <source>
        <dbReference type="ARBA" id="ARBA00023211"/>
    </source>
</evidence>
<keyword evidence="17" id="KW-0843">Virulence</keyword>
<keyword evidence="18" id="KW-0464">Manganese</keyword>
<evidence type="ECO:0000256" key="14">
    <source>
        <dbReference type="ARBA" id="ARBA00022912"/>
    </source>
</evidence>
<dbReference type="SMART" id="SM00388">
    <property type="entry name" value="HisKA"/>
    <property type="match status" value="1"/>
</dbReference>
<keyword evidence="15" id="KW-0902">Two-component regulatory system</keyword>
<reference evidence="24 25" key="1">
    <citation type="submission" date="2015-09" db="EMBL/GenBank/DDBJ databases">
        <title>Draft genome sequence of Kouleothrix aurantiaca JCM 19913.</title>
        <authorList>
            <person name="Hemp J."/>
        </authorList>
    </citation>
    <scope>NUCLEOTIDE SEQUENCE [LARGE SCALE GENOMIC DNA]</scope>
    <source>
        <strain evidence="24 25">COM-B</strain>
    </source>
</reference>
<evidence type="ECO:0000256" key="8">
    <source>
        <dbReference type="ARBA" id="ARBA00022679"/>
    </source>
</evidence>
<accession>A0A0P9D5J4</accession>
<dbReference type="GO" id="GO:0005524">
    <property type="term" value="F:ATP binding"/>
    <property type="evidence" value="ECO:0007669"/>
    <property type="project" value="UniProtKB-KW"/>
</dbReference>
<evidence type="ECO:0000259" key="22">
    <source>
        <dbReference type="PROSITE" id="PS50109"/>
    </source>
</evidence>
<evidence type="ECO:0000256" key="6">
    <source>
        <dbReference type="ARBA" id="ARBA00022475"/>
    </source>
</evidence>
<dbReference type="PANTHER" id="PTHR44936">
    <property type="entry name" value="SENSOR PROTEIN CREC"/>
    <property type="match status" value="1"/>
</dbReference>
<evidence type="ECO:0000256" key="13">
    <source>
        <dbReference type="ARBA" id="ARBA00022842"/>
    </source>
</evidence>
<evidence type="ECO:0000256" key="1">
    <source>
        <dbReference type="ARBA" id="ARBA00000085"/>
    </source>
</evidence>
<feature type="domain" description="HAMP" evidence="23">
    <location>
        <begin position="92"/>
        <end position="145"/>
    </location>
</feature>
<evidence type="ECO:0000256" key="12">
    <source>
        <dbReference type="ARBA" id="ARBA00022840"/>
    </source>
</evidence>
<dbReference type="PROSITE" id="PS50109">
    <property type="entry name" value="HIS_KIN"/>
    <property type="match status" value="1"/>
</dbReference>
<keyword evidence="11" id="KW-0378">Hydrolase</keyword>
<dbReference type="PATRIC" id="fig|186479.3.peg.6980"/>
<dbReference type="CDD" id="cd00082">
    <property type="entry name" value="HisKA"/>
    <property type="match status" value="1"/>
</dbReference>
<keyword evidence="9" id="KW-0547">Nucleotide-binding</keyword>
<dbReference type="SUPFAM" id="SSF55874">
    <property type="entry name" value="ATPase domain of HSP90 chaperone/DNA topoisomerase II/histidine kinase"/>
    <property type="match status" value="1"/>
</dbReference>
<evidence type="ECO:0000256" key="9">
    <source>
        <dbReference type="ARBA" id="ARBA00022741"/>
    </source>
</evidence>
<dbReference type="SMART" id="SM00387">
    <property type="entry name" value="HATPase_c"/>
    <property type="match status" value="1"/>
</dbReference>
<dbReference type="Proteomes" id="UP000050509">
    <property type="component" value="Unassembled WGS sequence"/>
</dbReference>
<keyword evidence="21" id="KW-0812">Transmembrane</keyword>
<dbReference type="InterPro" id="IPR003661">
    <property type="entry name" value="HisK_dim/P_dom"/>
</dbReference>
<dbReference type="SMART" id="SM00304">
    <property type="entry name" value="HAMP"/>
    <property type="match status" value="1"/>
</dbReference>
<comment type="cofactor">
    <cofactor evidence="3">
        <name>Mg(2+)</name>
        <dbReference type="ChEBI" id="CHEBI:18420"/>
    </cofactor>
</comment>
<dbReference type="EC" id="2.7.13.3" evidence="5"/>
<comment type="caution">
    <text evidence="24">The sequence shown here is derived from an EMBL/GenBank/DDBJ whole genome shotgun (WGS) entry which is preliminary data.</text>
</comment>
<dbReference type="PANTHER" id="PTHR44936:SF9">
    <property type="entry name" value="SENSOR PROTEIN CREC"/>
    <property type="match status" value="1"/>
</dbReference>